<keyword evidence="4" id="KW-1185">Reference proteome</keyword>
<keyword evidence="2" id="KW-0472">Membrane</keyword>
<dbReference type="EMBL" id="CP018047">
    <property type="protein sequence ID" value="AQU67318.1"/>
    <property type="molecule type" value="Genomic_DNA"/>
</dbReference>
<feature type="compositionally biased region" description="Gly residues" evidence="1">
    <location>
        <begin position="210"/>
        <end position="220"/>
    </location>
</feature>
<dbReference type="Proteomes" id="UP000189677">
    <property type="component" value="Chromosome"/>
</dbReference>
<feature type="compositionally biased region" description="Basic and acidic residues" evidence="1">
    <location>
        <begin position="23"/>
        <end position="41"/>
    </location>
</feature>
<dbReference type="KEGG" id="snw:BBN63_14775"/>
<accession>A0A1U9QSS3</accession>
<evidence type="ECO:0000313" key="3">
    <source>
        <dbReference type="EMBL" id="AQU67318.1"/>
    </source>
</evidence>
<keyword evidence="2" id="KW-1133">Transmembrane helix</keyword>
<dbReference type="AlphaFoldDB" id="A0A1U9QSS3"/>
<gene>
    <name evidence="3" type="ORF">BBN63_14775</name>
</gene>
<keyword evidence="2" id="KW-0812">Transmembrane</keyword>
<organism evidence="3 4">
    <name type="scientific">Streptomyces niveus</name>
    <name type="common">Streptomyces spheroides</name>
    <dbReference type="NCBI Taxonomy" id="193462"/>
    <lineage>
        <taxon>Bacteria</taxon>
        <taxon>Bacillati</taxon>
        <taxon>Actinomycetota</taxon>
        <taxon>Actinomycetes</taxon>
        <taxon>Kitasatosporales</taxon>
        <taxon>Streptomycetaceae</taxon>
        <taxon>Streptomyces</taxon>
    </lineage>
</organism>
<feature type="transmembrane region" description="Helical" evidence="2">
    <location>
        <begin position="126"/>
        <end position="145"/>
    </location>
</feature>
<evidence type="ECO:0008006" key="5">
    <source>
        <dbReference type="Google" id="ProtNLM"/>
    </source>
</evidence>
<evidence type="ECO:0000313" key="4">
    <source>
        <dbReference type="Proteomes" id="UP000189677"/>
    </source>
</evidence>
<evidence type="ECO:0000256" key="2">
    <source>
        <dbReference type="SAM" id="Phobius"/>
    </source>
</evidence>
<feature type="region of interest" description="Disordered" evidence="1">
    <location>
        <begin position="1"/>
        <end position="60"/>
    </location>
</feature>
<feature type="compositionally biased region" description="Low complexity" evidence="1">
    <location>
        <begin position="48"/>
        <end position="60"/>
    </location>
</feature>
<name>A0A1U9QSS3_STRNV</name>
<sequence>MNNGPEEEPGGDLRSAAGGARGAADDDGTRAGDGPRADDGPRAGGGPQADAADAADVSDAADVTQPLTSIFGGVGSATGGGGTVVADELALRRLLHGAVQEIAPSDGALDHLRRAVPARRARKRQAVVGVAAAALLFGTAVPAFVHVANTSSASDGKSFNVGHGEQVQGGTGSDGGPKDGEKGGTDPSDQADSGDGESGDKDSPEASVGGVSGGTTGGTGSDPESSYTSAVATCDANQLGVSSAETSEPQADGTVYGFFRISNISGTNCSVSGNGSVGFQTAGAADPSKIEVVNHQPGDPASDLPDPSLEASALVLAPSGAYEVMFAWVPTDTCPTGGEPSPDPTPTEGDSGGATNGTGTTPIEPSPQLGSEEGPEDGSIDVVHTPEPGSTPAATTIDNACAGTIYRTGVLEAS</sequence>
<reference evidence="3 4" key="1">
    <citation type="submission" date="2016-11" db="EMBL/GenBank/DDBJ databases">
        <title>Complete genome sequence of Streptomyces niveus SCSIO 3406.</title>
        <authorList>
            <person name="Zhu Q."/>
            <person name="Cheng W."/>
            <person name="Song Y."/>
            <person name="Li Q."/>
            <person name="Ju J."/>
        </authorList>
    </citation>
    <scope>NUCLEOTIDE SEQUENCE [LARGE SCALE GENOMIC DNA]</scope>
    <source>
        <strain evidence="3 4">SCSIO 3406</strain>
    </source>
</reference>
<feature type="region of interest" description="Disordered" evidence="1">
    <location>
        <begin position="333"/>
        <end position="396"/>
    </location>
</feature>
<protein>
    <recommendedName>
        <fullName evidence="5">DUF4232 domain-containing protein</fullName>
    </recommendedName>
</protein>
<feature type="compositionally biased region" description="Acidic residues" evidence="1">
    <location>
        <begin position="1"/>
        <end position="10"/>
    </location>
</feature>
<proteinExistence type="predicted"/>
<feature type="region of interest" description="Disordered" evidence="1">
    <location>
        <begin position="152"/>
        <end position="229"/>
    </location>
</feature>
<evidence type="ECO:0000256" key="1">
    <source>
        <dbReference type="SAM" id="MobiDB-lite"/>
    </source>
</evidence>